<evidence type="ECO:0000313" key="5">
    <source>
        <dbReference type="Proteomes" id="UP000290588"/>
    </source>
</evidence>
<keyword evidence="4" id="KW-1185">Reference proteome</keyword>
<proteinExistence type="inferred from homology"/>
<dbReference type="InterPro" id="IPR015867">
    <property type="entry name" value="N-reg_PII/ATP_PRibTrfase_C"/>
</dbReference>
<dbReference type="GO" id="GO:0010038">
    <property type="term" value="P:response to metal ion"/>
    <property type="evidence" value="ECO:0007669"/>
    <property type="project" value="InterPro"/>
</dbReference>
<evidence type="ECO:0000313" key="4">
    <source>
        <dbReference type="Proteomes" id="UP000262582"/>
    </source>
</evidence>
<dbReference type="GO" id="GO:0005507">
    <property type="term" value="F:copper ion binding"/>
    <property type="evidence" value="ECO:0007669"/>
    <property type="project" value="TreeGrafter"/>
</dbReference>
<dbReference type="RefSeq" id="WP_118916202.1">
    <property type="nucleotide sequence ID" value="NZ_CP032097.1"/>
</dbReference>
<dbReference type="InterPro" id="IPR004323">
    <property type="entry name" value="Ion_tolerance_CutA"/>
</dbReference>
<evidence type="ECO:0000313" key="2">
    <source>
        <dbReference type="EMBL" id="AXX93956.1"/>
    </source>
</evidence>
<dbReference type="EMBL" id="CP032097">
    <property type="protein sequence ID" value="AXX93956.1"/>
    <property type="molecule type" value="Genomic_DNA"/>
</dbReference>
<name>A0A347U528_9BACT</name>
<sequence length="103" mass="11891">MKAIIVQTTCSSKEEAKNIAKVLIEEKLAACVQLSEIESFYNWKEEFCCDNETLLNIKTRKDNFEKIKSKILELHSYDLPEIIQLDIANASEEYLKFIGDNTI</sequence>
<gene>
    <name evidence="2" type="ORF">AELL_0251</name>
    <name evidence="3" type="ORF">CP962_01690</name>
</gene>
<dbReference type="Pfam" id="PF03091">
    <property type="entry name" value="CutA1"/>
    <property type="match status" value="1"/>
</dbReference>
<dbReference type="Proteomes" id="UP000290588">
    <property type="component" value="Unassembled WGS sequence"/>
</dbReference>
<dbReference type="Proteomes" id="UP000262582">
    <property type="component" value="Chromosome"/>
</dbReference>
<reference evidence="2 4" key="2">
    <citation type="submission" date="2018-08" db="EMBL/GenBank/DDBJ databases">
        <title>Complete genome of the Arcobacter ellisii type strain LMG 26155.</title>
        <authorList>
            <person name="Miller W.G."/>
            <person name="Yee E."/>
            <person name="Bono J.L."/>
        </authorList>
    </citation>
    <scope>NUCLEOTIDE SEQUENCE [LARGE SCALE GENOMIC DNA]</scope>
    <source>
        <strain evidence="2 4">LMG 26155</strain>
    </source>
</reference>
<comment type="similarity">
    <text evidence="1">Belongs to the CutA family.</text>
</comment>
<dbReference type="InterPro" id="IPR011322">
    <property type="entry name" value="N-reg_PII-like_a/b"/>
</dbReference>
<organism evidence="3 5">
    <name type="scientific">Arcobacter ellisii</name>
    <dbReference type="NCBI Taxonomy" id="913109"/>
    <lineage>
        <taxon>Bacteria</taxon>
        <taxon>Pseudomonadati</taxon>
        <taxon>Campylobacterota</taxon>
        <taxon>Epsilonproteobacteria</taxon>
        <taxon>Campylobacterales</taxon>
        <taxon>Arcobacteraceae</taxon>
        <taxon>Arcobacter</taxon>
    </lineage>
</organism>
<dbReference type="Gene3D" id="3.30.70.120">
    <property type="match status" value="1"/>
</dbReference>
<dbReference type="OrthoDB" id="37622at2"/>
<dbReference type="AlphaFoldDB" id="A0A347U528"/>
<accession>A0A347U528</accession>
<dbReference type="PANTHER" id="PTHR23419">
    <property type="entry name" value="DIVALENT CATION TOLERANCE CUTA-RELATED"/>
    <property type="match status" value="1"/>
</dbReference>
<dbReference type="EMBL" id="NXIG01000001">
    <property type="protein sequence ID" value="RXI33148.1"/>
    <property type="molecule type" value="Genomic_DNA"/>
</dbReference>
<dbReference type="PANTHER" id="PTHR23419:SF8">
    <property type="entry name" value="FI09726P"/>
    <property type="match status" value="1"/>
</dbReference>
<dbReference type="KEGG" id="aell:AELL_0251"/>
<evidence type="ECO:0000256" key="1">
    <source>
        <dbReference type="ARBA" id="ARBA00010169"/>
    </source>
</evidence>
<reference evidence="3 5" key="1">
    <citation type="submission" date="2017-09" db="EMBL/GenBank/DDBJ databases">
        <title>Genomics of the genus Arcobacter.</title>
        <authorList>
            <person name="Perez-Cataluna A."/>
            <person name="Figueras M.J."/>
            <person name="Salas-Masso N."/>
        </authorList>
    </citation>
    <scope>NUCLEOTIDE SEQUENCE [LARGE SCALE GENOMIC DNA]</scope>
    <source>
        <strain evidence="3 5">CECT 7837</strain>
    </source>
</reference>
<dbReference type="SUPFAM" id="SSF54913">
    <property type="entry name" value="GlnB-like"/>
    <property type="match status" value="1"/>
</dbReference>
<protein>
    <submittedName>
        <fullName evidence="2">CutA divalent ion tolerance protein</fullName>
    </submittedName>
    <submittedName>
        <fullName evidence="3">Divalent-cation tolerance protein CutA</fullName>
    </submittedName>
</protein>
<evidence type="ECO:0000313" key="3">
    <source>
        <dbReference type="EMBL" id="RXI33148.1"/>
    </source>
</evidence>